<proteinExistence type="predicted"/>
<protein>
    <submittedName>
        <fullName evidence="1">Uncharacterized protein</fullName>
    </submittedName>
</protein>
<gene>
    <name evidence="1" type="ORF">DSO57_1001707</name>
</gene>
<evidence type="ECO:0000313" key="2">
    <source>
        <dbReference type="Proteomes" id="UP001165960"/>
    </source>
</evidence>
<keyword evidence="2" id="KW-1185">Reference proteome</keyword>
<sequence length="88" mass="9274">MVAQVGSPHLLSGDLGPEWDSNPDPDSCGLPALRTKGLPACVFLRVMPLQAEANNDGLNDEESQIKVAIAPNKETIKAPNGATKDSNH</sequence>
<reference evidence="1" key="1">
    <citation type="submission" date="2022-04" db="EMBL/GenBank/DDBJ databases">
        <title>Genome of the entomopathogenic fungus Entomophthora muscae.</title>
        <authorList>
            <person name="Elya C."/>
            <person name="Lovett B.R."/>
            <person name="Lee E."/>
            <person name="Macias A.M."/>
            <person name="Hajek A.E."/>
            <person name="De Bivort B.L."/>
            <person name="Kasson M.T."/>
            <person name="De Fine Licht H.H."/>
            <person name="Stajich J.E."/>
        </authorList>
    </citation>
    <scope>NUCLEOTIDE SEQUENCE</scope>
    <source>
        <strain evidence="1">Berkeley</strain>
    </source>
</reference>
<organism evidence="1 2">
    <name type="scientific">Entomophthora muscae</name>
    <dbReference type="NCBI Taxonomy" id="34485"/>
    <lineage>
        <taxon>Eukaryota</taxon>
        <taxon>Fungi</taxon>
        <taxon>Fungi incertae sedis</taxon>
        <taxon>Zoopagomycota</taxon>
        <taxon>Entomophthoromycotina</taxon>
        <taxon>Entomophthoromycetes</taxon>
        <taxon>Entomophthorales</taxon>
        <taxon>Entomophthoraceae</taxon>
        <taxon>Entomophthora</taxon>
    </lineage>
</organism>
<dbReference type="EMBL" id="QTSX02004974">
    <property type="protein sequence ID" value="KAJ9063269.1"/>
    <property type="molecule type" value="Genomic_DNA"/>
</dbReference>
<evidence type="ECO:0000313" key="1">
    <source>
        <dbReference type="EMBL" id="KAJ9063269.1"/>
    </source>
</evidence>
<name>A0ACC2SLX5_9FUNG</name>
<dbReference type="Proteomes" id="UP001165960">
    <property type="component" value="Unassembled WGS sequence"/>
</dbReference>
<comment type="caution">
    <text evidence="1">The sequence shown here is derived from an EMBL/GenBank/DDBJ whole genome shotgun (WGS) entry which is preliminary data.</text>
</comment>
<accession>A0ACC2SLX5</accession>